<dbReference type="Proteomes" id="UP000663879">
    <property type="component" value="Unassembled WGS sequence"/>
</dbReference>
<dbReference type="EMBL" id="CAJNOC010006369">
    <property type="protein sequence ID" value="CAF1076345.1"/>
    <property type="molecule type" value="Genomic_DNA"/>
</dbReference>
<evidence type="ECO:0000313" key="3">
    <source>
        <dbReference type="Proteomes" id="UP000663879"/>
    </source>
</evidence>
<dbReference type="AlphaFoldDB" id="A0A814MBP5"/>
<organism evidence="2 3">
    <name type="scientific">Brachionus calyciflorus</name>
    <dbReference type="NCBI Taxonomy" id="104777"/>
    <lineage>
        <taxon>Eukaryota</taxon>
        <taxon>Metazoa</taxon>
        <taxon>Spiralia</taxon>
        <taxon>Gnathifera</taxon>
        <taxon>Rotifera</taxon>
        <taxon>Eurotatoria</taxon>
        <taxon>Monogononta</taxon>
        <taxon>Pseudotrocha</taxon>
        <taxon>Ploima</taxon>
        <taxon>Brachionidae</taxon>
        <taxon>Brachionus</taxon>
    </lineage>
</organism>
<evidence type="ECO:0000256" key="1">
    <source>
        <dbReference type="SAM" id="MobiDB-lite"/>
    </source>
</evidence>
<evidence type="ECO:0000313" key="2">
    <source>
        <dbReference type="EMBL" id="CAF1076345.1"/>
    </source>
</evidence>
<sequence length="135" mass="15029">MNSNLVNDFSSDSPIRLRNRNVPRYLPCNKKSNEINRHRVLVEPILNNEESNNYTDLVNNLIDYSSSDSDGNEDVEVYEVVNSVEVDAVEDIDNDGVSGNEVIQKVYNVNDLVDSSDGEGENTVQSSDVTISDSD</sequence>
<name>A0A814MBP5_9BILA</name>
<comment type="caution">
    <text evidence="2">The sequence shown here is derived from an EMBL/GenBank/DDBJ whole genome shotgun (WGS) entry which is preliminary data.</text>
</comment>
<protein>
    <submittedName>
        <fullName evidence="2">Uncharacterized protein</fullName>
    </submittedName>
</protein>
<proteinExistence type="predicted"/>
<accession>A0A814MBP5</accession>
<feature type="region of interest" description="Disordered" evidence="1">
    <location>
        <begin position="112"/>
        <end position="135"/>
    </location>
</feature>
<gene>
    <name evidence="2" type="ORF">OXX778_LOCUS19980</name>
</gene>
<keyword evidence="3" id="KW-1185">Reference proteome</keyword>
<feature type="compositionally biased region" description="Polar residues" evidence="1">
    <location>
        <begin position="122"/>
        <end position="135"/>
    </location>
</feature>
<reference evidence="2" key="1">
    <citation type="submission" date="2021-02" db="EMBL/GenBank/DDBJ databases">
        <authorList>
            <person name="Nowell W R."/>
        </authorList>
    </citation>
    <scope>NUCLEOTIDE SEQUENCE</scope>
    <source>
        <strain evidence="2">Ploen Becks lab</strain>
    </source>
</reference>